<accession>A0A7Y9RU19</accession>
<dbReference type="EMBL" id="JACCAC010000001">
    <property type="protein sequence ID" value="NYG54129.1"/>
    <property type="molecule type" value="Genomic_DNA"/>
</dbReference>
<protein>
    <submittedName>
        <fullName evidence="1">Uncharacterized protein</fullName>
    </submittedName>
</protein>
<sequence length="36" mass="3743">MVRGRLTTCTDRAGHIAHLGALALPDASTVGRRAVV</sequence>
<evidence type="ECO:0000313" key="1">
    <source>
        <dbReference type="EMBL" id="NYG54129.1"/>
    </source>
</evidence>
<reference evidence="1 2" key="1">
    <citation type="submission" date="2020-07" db="EMBL/GenBank/DDBJ databases">
        <title>Sequencing the genomes of 1000 actinobacteria strains.</title>
        <authorList>
            <person name="Klenk H.-P."/>
        </authorList>
    </citation>
    <scope>NUCLEOTIDE SEQUENCE [LARGE SCALE GENOMIC DNA]</scope>
    <source>
        <strain evidence="1 2">DSM 24552</strain>
    </source>
</reference>
<comment type="caution">
    <text evidence="1">The sequence shown here is derived from an EMBL/GenBank/DDBJ whole genome shotgun (WGS) entry which is preliminary data.</text>
</comment>
<organism evidence="1 2">
    <name type="scientific">Nocardioides perillae</name>
    <dbReference type="NCBI Taxonomy" id="1119534"/>
    <lineage>
        <taxon>Bacteria</taxon>
        <taxon>Bacillati</taxon>
        <taxon>Actinomycetota</taxon>
        <taxon>Actinomycetes</taxon>
        <taxon>Propionibacteriales</taxon>
        <taxon>Nocardioidaceae</taxon>
        <taxon>Nocardioides</taxon>
    </lineage>
</organism>
<dbReference type="AlphaFoldDB" id="A0A7Y9RU19"/>
<evidence type="ECO:0000313" key="2">
    <source>
        <dbReference type="Proteomes" id="UP000544110"/>
    </source>
</evidence>
<keyword evidence="2" id="KW-1185">Reference proteome</keyword>
<proteinExistence type="predicted"/>
<dbReference type="Proteomes" id="UP000544110">
    <property type="component" value="Unassembled WGS sequence"/>
</dbReference>
<name>A0A7Y9RU19_9ACTN</name>
<gene>
    <name evidence="1" type="ORF">BJ989_000433</name>
</gene>